<dbReference type="PANTHER" id="PTHR30087:SF0">
    <property type="entry name" value="INNER MEMBRANE PROTEIN"/>
    <property type="match status" value="1"/>
</dbReference>
<dbReference type="RefSeq" id="WP_101893980.1">
    <property type="nucleotide sequence ID" value="NZ_CP022684.1"/>
</dbReference>
<sequence length="191" mass="20958">MDSPEPTSTDTALPTPQQTLPLVGISSCLLGMRVRYDGQHRLQTGIQAHVSPYVTLLPLCPESMAGMGIPRRPVNLIEVNGQIKAVGRDDPERDVTERLKTMGRIIATTYPHLSGYILQSRSPSCGFHTTPIHNEDQSVVLRTNGHGLFVETLLHAIPDLPILDDTQLTPTTIQEFLDKVTARALAFANQD</sequence>
<dbReference type="EMBL" id="CP022684">
    <property type="protein sequence ID" value="AUM12602.1"/>
    <property type="molecule type" value="Genomic_DNA"/>
</dbReference>
<dbReference type="Pfam" id="PF04463">
    <property type="entry name" value="2-thiour_desulf"/>
    <property type="match status" value="1"/>
</dbReference>
<dbReference type="OrthoDB" id="495783at2"/>
<dbReference type="InterPro" id="IPR007553">
    <property type="entry name" value="2-thiour_desulf"/>
</dbReference>
<accession>A0A2K9LJZ5</accession>
<gene>
    <name evidence="1" type="ORF">Kalk_09310</name>
</gene>
<proteinExistence type="predicted"/>
<dbReference type="PANTHER" id="PTHR30087">
    <property type="entry name" value="INNER MEMBRANE PROTEIN"/>
    <property type="match status" value="1"/>
</dbReference>
<keyword evidence="2" id="KW-1185">Reference proteome</keyword>
<organism evidence="1 2">
    <name type="scientific">Ketobacter alkanivorans</name>
    <dbReference type="NCBI Taxonomy" id="1917421"/>
    <lineage>
        <taxon>Bacteria</taxon>
        <taxon>Pseudomonadati</taxon>
        <taxon>Pseudomonadota</taxon>
        <taxon>Gammaproteobacteria</taxon>
        <taxon>Pseudomonadales</taxon>
        <taxon>Ketobacteraceae</taxon>
        <taxon>Ketobacter</taxon>
    </lineage>
</organism>
<dbReference type="AlphaFoldDB" id="A0A2K9LJZ5"/>
<name>A0A2K9LJZ5_9GAMM</name>
<evidence type="ECO:0000313" key="2">
    <source>
        <dbReference type="Proteomes" id="UP000235116"/>
    </source>
</evidence>
<evidence type="ECO:0000313" key="1">
    <source>
        <dbReference type="EMBL" id="AUM12602.1"/>
    </source>
</evidence>
<reference evidence="2" key="1">
    <citation type="submission" date="2017-08" db="EMBL/GenBank/DDBJ databases">
        <title>Direct submision.</title>
        <authorList>
            <person name="Kim S.-J."/>
            <person name="Rhee S.-K."/>
        </authorList>
    </citation>
    <scope>NUCLEOTIDE SEQUENCE [LARGE SCALE GENOMIC DNA]</scope>
    <source>
        <strain evidence="2">GI5</strain>
    </source>
</reference>
<dbReference type="KEGG" id="kak:Kalk_09310"/>
<protein>
    <submittedName>
        <fullName evidence="1">Uncharacterized protein</fullName>
    </submittedName>
</protein>
<dbReference type="Proteomes" id="UP000235116">
    <property type="component" value="Chromosome"/>
</dbReference>